<keyword evidence="1" id="KW-1133">Transmembrane helix</keyword>
<feature type="transmembrane region" description="Helical" evidence="1">
    <location>
        <begin position="58"/>
        <end position="76"/>
    </location>
</feature>
<organism evidence="2">
    <name type="scientific">Marseillevirus LCMAC201</name>
    <dbReference type="NCBI Taxonomy" id="2506605"/>
    <lineage>
        <taxon>Viruses</taxon>
        <taxon>Varidnaviria</taxon>
        <taxon>Bamfordvirae</taxon>
        <taxon>Nucleocytoviricota</taxon>
        <taxon>Megaviricetes</taxon>
        <taxon>Pimascovirales</taxon>
        <taxon>Pimascovirales incertae sedis</taxon>
        <taxon>Marseilleviridae</taxon>
    </lineage>
</organism>
<proteinExistence type="predicted"/>
<gene>
    <name evidence="2" type="ORF">LCMAC201_02490</name>
</gene>
<keyword evidence="1" id="KW-0812">Transmembrane</keyword>
<keyword evidence="1" id="KW-0472">Membrane</keyword>
<dbReference type="EMBL" id="MK500349">
    <property type="protein sequence ID" value="QBK87339.1"/>
    <property type="molecule type" value="Genomic_DNA"/>
</dbReference>
<feature type="transmembrane region" description="Helical" evidence="1">
    <location>
        <begin position="16"/>
        <end position="38"/>
    </location>
</feature>
<reference evidence="2" key="1">
    <citation type="journal article" date="2019" name="MBio">
        <title>Virus Genomes from Deep Sea Sediments Expand the Ocean Megavirome and Support Independent Origins of Viral Gigantism.</title>
        <authorList>
            <person name="Backstrom D."/>
            <person name="Yutin N."/>
            <person name="Jorgensen S.L."/>
            <person name="Dharamshi J."/>
            <person name="Homa F."/>
            <person name="Zaremba-Niedwiedzka K."/>
            <person name="Spang A."/>
            <person name="Wolf Y.I."/>
            <person name="Koonin E.V."/>
            <person name="Ettema T.J."/>
        </authorList>
    </citation>
    <scope>NUCLEOTIDE SEQUENCE</scope>
</reference>
<accession>A0A481YW52</accession>
<evidence type="ECO:0000313" key="2">
    <source>
        <dbReference type="EMBL" id="QBK87339.1"/>
    </source>
</evidence>
<name>A0A481YW52_9VIRU</name>
<protein>
    <submittedName>
        <fullName evidence="2">Inhibitor of apoptosis-promoting Bax1</fullName>
    </submittedName>
</protein>
<evidence type="ECO:0000256" key="1">
    <source>
        <dbReference type="SAM" id="Phobius"/>
    </source>
</evidence>
<sequence>MRGCTHPTFVKAGRRGLIWFPMLHDINVYGGVLLFMGYSAYDTHQLIKDYEKGQLDHIGHATNYLLISLSACLKLWPRLKLHENKCT</sequence>